<evidence type="ECO:0000256" key="1">
    <source>
        <dbReference type="ARBA" id="ARBA00005836"/>
    </source>
</evidence>
<proteinExistence type="inferred from homology"/>
<evidence type="ECO:0000313" key="3">
    <source>
        <dbReference type="EMBL" id="MDK2126384.1"/>
    </source>
</evidence>
<dbReference type="PANTHER" id="PTHR30624">
    <property type="entry name" value="UNCHARACTERIZED PROTEIN TLDD AND PMBA"/>
    <property type="match status" value="1"/>
</dbReference>
<organism evidence="3 4">
    <name type="scientific">Parachitinimonas caeni</name>
    <dbReference type="NCBI Taxonomy" id="3031301"/>
    <lineage>
        <taxon>Bacteria</taxon>
        <taxon>Pseudomonadati</taxon>
        <taxon>Pseudomonadota</taxon>
        <taxon>Betaproteobacteria</taxon>
        <taxon>Neisseriales</taxon>
        <taxon>Chitinibacteraceae</taxon>
        <taxon>Parachitinimonas</taxon>
    </lineage>
</organism>
<feature type="domain" description="Metalloprotease TldD/E C-terminal" evidence="2">
    <location>
        <begin position="264"/>
        <end position="518"/>
    </location>
</feature>
<comment type="similarity">
    <text evidence="1">Belongs to the peptidase U62 family.</text>
</comment>
<comment type="caution">
    <text evidence="3">The sequence shown here is derived from an EMBL/GenBank/DDBJ whole genome shotgun (WGS) entry which is preliminary data.</text>
</comment>
<protein>
    <submittedName>
        <fullName evidence="3">TldD/PmbA family protein</fullName>
    </submittedName>
</protein>
<dbReference type="InterPro" id="IPR045569">
    <property type="entry name" value="Metalloprtase-TldD/E_C"/>
</dbReference>
<gene>
    <name evidence="3" type="ORF">PZA18_20300</name>
</gene>
<name>A0ABT7E2W3_9NEIS</name>
<dbReference type="InterPro" id="IPR051463">
    <property type="entry name" value="Peptidase_U62_metallo"/>
</dbReference>
<dbReference type="Proteomes" id="UP001172778">
    <property type="component" value="Unassembled WGS sequence"/>
</dbReference>
<dbReference type="InterPro" id="IPR036059">
    <property type="entry name" value="TldD/PmbA_sf"/>
</dbReference>
<dbReference type="SUPFAM" id="SSF111283">
    <property type="entry name" value="Putative modulator of DNA gyrase, PmbA/TldD"/>
    <property type="match status" value="1"/>
</dbReference>
<sequence>MARAPFSTDLHPLRQFLPSLLPVLEAQPGWYGSVYLERKTKLTHTVNLRQSNINDEVSLGVVLRIYDGYTLFEQSSDQLEPEALLQLAQRFAGRVAATPPAAGAIARPYAPVSWSERLQLPLDDEIRVQIPADANAATEVHFGIRCEQDPTRLSNEAILGRLKAIVERTKALAPDAGLAEGDLSFVQAQQRYAIEDALFIDRAVNMSQTLYRIATVLVTMSGPHRAHSVVGGLGGQEVTAGLEDKIAGTLADLAAVRQAELLTPGQYRVLIGPSIAGVLAHEAFGHSQEGDTCARGRSKAWDLFQSGEIVGNQHATILNNPAIFKNGDEDFAAWGSYFFDEEGWLAQEQVLLEAGQLRAPMTNLTSALRLGVPRSANGKRESWANGVYTRQTNTYFSAGDATLAELMQQLGDGFVATQPAGGMEDPKGMGIQVGIQFLQEVRDGKFTGRVFRGPAGGDVQLTGYTPDLLNAIVAKSKIEYTRSDADEAVHPQNKVGGCGKYHKEIVHAGSGGPYMLLAQATLG</sequence>
<accession>A0ABT7E2W3</accession>
<reference evidence="3" key="1">
    <citation type="submission" date="2023-03" db="EMBL/GenBank/DDBJ databases">
        <title>Chitinimonas shenzhenensis gen. nov., sp. nov., a novel member of family Burkholderiaceae isolated from activated sludge collected in Shen Zhen, China.</title>
        <authorList>
            <person name="Wang X."/>
        </authorList>
    </citation>
    <scope>NUCLEOTIDE SEQUENCE</scope>
    <source>
        <strain evidence="3">DQS-5</strain>
    </source>
</reference>
<keyword evidence="4" id="KW-1185">Reference proteome</keyword>
<dbReference type="PANTHER" id="PTHR30624:SF0">
    <property type="entry name" value="METALLOPROTEASE SLR0863"/>
    <property type="match status" value="1"/>
</dbReference>
<dbReference type="RefSeq" id="WP_284102703.1">
    <property type="nucleotide sequence ID" value="NZ_JARRAF010000037.1"/>
</dbReference>
<evidence type="ECO:0000313" key="4">
    <source>
        <dbReference type="Proteomes" id="UP001172778"/>
    </source>
</evidence>
<dbReference type="EMBL" id="JARRAF010000037">
    <property type="protein sequence ID" value="MDK2126384.1"/>
    <property type="molecule type" value="Genomic_DNA"/>
</dbReference>
<evidence type="ECO:0000259" key="2">
    <source>
        <dbReference type="Pfam" id="PF19289"/>
    </source>
</evidence>
<dbReference type="Pfam" id="PF19289">
    <property type="entry name" value="PmbA_TldD_3rd"/>
    <property type="match status" value="1"/>
</dbReference>